<accession>G4CJI6</accession>
<dbReference type="AlphaFoldDB" id="G4CJI6"/>
<dbReference type="RefSeq" id="WP_009119465.1">
    <property type="nucleotide sequence ID" value="NZ_JH164926.1"/>
</dbReference>
<gene>
    <name evidence="1" type="ORF">HMPREF9371_1776</name>
</gene>
<proteinExistence type="predicted"/>
<reference evidence="1 2" key="1">
    <citation type="submission" date="2011-05" db="EMBL/GenBank/DDBJ databases">
        <authorList>
            <person name="Muzny D."/>
            <person name="Qin X."/>
            <person name="Deng J."/>
            <person name="Jiang H."/>
            <person name="Liu Y."/>
            <person name="Qu J."/>
            <person name="Song X.-Z."/>
            <person name="Zhang L."/>
            <person name="Thornton R."/>
            <person name="Coyle M."/>
            <person name="Francisco L."/>
            <person name="Jackson L."/>
            <person name="Javaid M."/>
            <person name="Korchina V."/>
            <person name="Kovar C."/>
            <person name="Mata R."/>
            <person name="Mathew T."/>
            <person name="Ngo R."/>
            <person name="Nguyen L."/>
            <person name="Nguyen N."/>
            <person name="Okwuonu G."/>
            <person name="Ongeri F."/>
            <person name="Pham C."/>
            <person name="Simmons D."/>
            <person name="Wilczek-Boney K."/>
            <person name="Hale W."/>
            <person name="Jakkamsetti A."/>
            <person name="Pham P."/>
            <person name="Ruth R."/>
            <person name="San Lucas F."/>
            <person name="Warren J."/>
            <person name="Zhang J."/>
            <person name="Zhao Z."/>
            <person name="Zhou C."/>
            <person name="Zhu D."/>
            <person name="Lee S."/>
            <person name="Bess C."/>
            <person name="Blankenburg K."/>
            <person name="Forbes L."/>
            <person name="Fu Q."/>
            <person name="Gubbala S."/>
            <person name="Hirani K."/>
            <person name="Jayaseelan J.C."/>
            <person name="Lara F."/>
            <person name="Munidasa M."/>
            <person name="Palculict T."/>
            <person name="Patil S."/>
            <person name="Pu L.-L."/>
            <person name="Saada N."/>
            <person name="Tang L."/>
            <person name="Weissenberger G."/>
            <person name="Zhu Y."/>
            <person name="Hemphill L."/>
            <person name="Shang Y."/>
            <person name="Youmans B."/>
            <person name="Ayvaz T."/>
            <person name="Ross M."/>
            <person name="Santibanez J."/>
            <person name="Aqrawi P."/>
            <person name="Gross S."/>
            <person name="Joshi V."/>
            <person name="Fowler G."/>
            <person name="Nazareth L."/>
            <person name="Reid J."/>
            <person name="Worley K."/>
            <person name="Petrosino J."/>
            <person name="Highlander S."/>
            <person name="Gibbs R."/>
        </authorList>
    </citation>
    <scope>NUCLEOTIDE SEQUENCE [LARGE SCALE GENOMIC DNA]</scope>
    <source>
        <strain evidence="1 2">871</strain>
    </source>
</reference>
<sequence>MKPTDIFQASDTKMFAMEKLNIAEVRNFCGLSLAEAAVHWGGVMPEQWLEMEQNAANLPDVISGKILACAVKAHNLYAALQYLPQIPDAPKVRLPVYATEAEAGNCLDFRCWNHTMVRYTAQKPAGFEVVLFPVADYHHWRAAQQRDDTWDNRWYWTAVEFNGFQDF</sequence>
<protein>
    <submittedName>
        <fullName evidence="1">Uncharacterized protein</fullName>
    </submittedName>
</protein>
<dbReference type="EMBL" id="AGAY01000061">
    <property type="protein sequence ID" value="EGY52037.1"/>
    <property type="molecule type" value="Genomic_DNA"/>
</dbReference>
<evidence type="ECO:0000313" key="1">
    <source>
        <dbReference type="EMBL" id="EGY52037.1"/>
    </source>
</evidence>
<dbReference type="PATRIC" id="fig|1032488.3.peg.1681"/>
<dbReference type="HOGENOM" id="CLU_1592828_0_0_4"/>
<keyword evidence="2" id="KW-1185">Reference proteome</keyword>
<organism evidence="1 2">
    <name type="scientific">Neisseria shayeganii 871</name>
    <dbReference type="NCBI Taxonomy" id="1032488"/>
    <lineage>
        <taxon>Bacteria</taxon>
        <taxon>Pseudomonadati</taxon>
        <taxon>Pseudomonadota</taxon>
        <taxon>Betaproteobacteria</taxon>
        <taxon>Neisseriales</taxon>
        <taxon>Neisseriaceae</taxon>
        <taxon>Neisseria</taxon>
    </lineage>
</organism>
<name>G4CJI6_9NEIS</name>
<dbReference type="Proteomes" id="UP000003019">
    <property type="component" value="Unassembled WGS sequence"/>
</dbReference>
<dbReference type="STRING" id="1032488.HMPREF9371_1776"/>
<comment type="caution">
    <text evidence="1">The sequence shown here is derived from an EMBL/GenBank/DDBJ whole genome shotgun (WGS) entry which is preliminary data.</text>
</comment>
<evidence type="ECO:0000313" key="2">
    <source>
        <dbReference type="Proteomes" id="UP000003019"/>
    </source>
</evidence>